<gene>
    <name evidence="1" type="ORF">IQ17_04315</name>
</gene>
<name>A0A562L351_9BRAD</name>
<accession>A0A562L351</accession>
<dbReference type="OrthoDB" id="7360668at2"/>
<dbReference type="Pfam" id="PF07369">
    <property type="entry name" value="DUF1488"/>
    <property type="match status" value="1"/>
</dbReference>
<dbReference type="Proteomes" id="UP000317176">
    <property type="component" value="Unassembled WGS sequence"/>
</dbReference>
<reference evidence="1 2" key="1">
    <citation type="journal article" date="2015" name="Stand. Genomic Sci.">
        <title>Genomic Encyclopedia of Bacterial and Archaeal Type Strains, Phase III: the genomes of soil and plant-associated and newly described type strains.</title>
        <authorList>
            <person name="Whitman W.B."/>
            <person name="Woyke T."/>
            <person name="Klenk H.P."/>
            <person name="Zhou Y."/>
            <person name="Lilburn T.G."/>
            <person name="Beck B.J."/>
            <person name="De Vos P."/>
            <person name="Vandamme P."/>
            <person name="Eisen J.A."/>
            <person name="Garrity G."/>
            <person name="Hugenholtz P."/>
            <person name="Kyrpides N.C."/>
        </authorList>
    </citation>
    <scope>NUCLEOTIDE SEQUENCE [LARGE SCALE GENOMIC DNA]</scope>
    <source>
        <strain evidence="1 2">CGMCC 1.10947</strain>
    </source>
</reference>
<protein>
    <submittedName>
        <fullName evidence="1">Uncharacterized protein DUF1488</fullName>
    </submittedName>
</protein>
<dbReference type="EMBL" id="VLKL01000012">
    <property type="protein sequence ID" value="TWI01956.1"/>
    <property type="molecule type" value="Genomic_DNA"/>
</dbReference>
<dbReference type="RefSeq" id="WP_145637922.1">
    <property type="nucleotide sequence ID" value="NZ_CP088014.1"/>
</dbReference>
<dbReference type="AlphaFoldDB" id="A0A562L351"/>
<keyword evidence="2" id="KW-1185">Reference proteome</keyword>
<dbReference type="InterPro" id="IPR009962">
    <property type="entry name" value="DUF1488"/>
</dbReference>
<evidence type="ECO:0000313" key="2">
    <source>
        <dbReference type="Proteomes" id="UP000317176"/>
    </source>
</evidence>
<sequence>MIKFPNQSRAYDRTRRAVHFWGSDSAIEASFFIEEDALKRLQPGACHEADFLNAFDRHRDVICATAAKVYVRGSRGSYDLVASQFSKVV</sequence>
<organism evidence="1 2">
    <name type="scientific">Bradyrhizobium daqingense</name>
    <dbReference type="NCBI Taxonomy" id="993502"/>
    <lineage>
        <taxon>Bacteria</taxon>
        <taxon>Pseudomonadati</taxon>
        <taxon>Pseudomonadota</taxon>
        <taxon>Alphaproteobacteria</taxon>
        <taxon>Hyphomicrobiales</taxon>
        <taxon>Nitrobacteraceae</taxon>
        <taxon>Bradyrhizobium</taxon>
    </lineage>
</organism>
<proteinExistence type="predicted"/>
<comment type="caution">
    <text evidence="1">The sequence shown here is derived from an EMBL/GenBank/DDBJ whole genome shotgun (WGS) entry which is preliminary data.</text>
</comment>
<evidence type="ECO:0000313" key="1">
    <source>
        <dbReference type="EMBL" id="TWI01956.1"/>
    </source>
</evidence>